<evidence type="ECO:0000256" key="1">
    <source>
        <dbReference type="SAM" id="MobiDB-lite"/>
    </source>
</evidence>
<comment type="caution">
    <text evidence="3">The sequence shown here is derived from an EMBL/GenBank/DDBJ whole genome shotgun (WGS) entry which is preliminary data.</text>
</comment>
<proteinExistence type="predicted"/>
<dbReference type="AlphaFoldDB" id="A0A645FIH1"/>
<reference evidence="3" key="1">
    <citation type="submission" date="2019-08" db="EMBL/GenBank/DDBJ databases">
        <authorList>
            <person name="Kucharzyk K."/>
            <person name="Murdoch R.W."/>
            <person name="Higgins S."/>
            <person name="Loffler F."/>
        </authorList>
    </citation>
    <scope>NUCLEOTIDE SEQUENCE</scope>
</reference>
<protein>
    <submittedName>
        <fullName evidence="3">Uncharacterized protein</fullName>
    </submittedName>
</protein>
<sequence length="194" mass="20791">MAEEIVKDVGLDDVFELFGLAYPVRDREFALGQQREERYLGNQTRNADDLPSRGLEQSLVDFLEARNAFLCAQRRQGVDEMLAGAARQQRGLALVEAVVGVMLGLGIGGIVLCAGVVGMGTRVVAAWRAIGLAIDDGGRADAAGHGGVVLDAVHRALPEMRGREGCSQSSWPGRSREKEMRAGRWLSASVSGRA</sequence>
<gene>
    <name evidence="3" type="ORF">SDC9_160757</name>
</gene>
<keyword evidence="2" id="KW-0472">Membrane</keyword>
<name>A0A645FIH1_9ZZZZ</name>
<feature type="region of interest" description="Disordered" evidence="1">
    <location>
        <begin position="161"/>
        <end position="194"/>
    </location>
</feature>
<dbReference type="EMBL" id="VSSQ01059938">
    <property type="protein sequence ID" value="MPN13436.1"/>
    <property type="molecule type" value="Genomic_DNA"/>
</dbReference>
<evidence type="ECO:0000256" key="2">
    <source>
        <dbReference type="SAM" id="Phobius"/>
    </source>
</evidence>
<evidence type="ECO:0000313" key="3">
    <source>
        <dbReference type="EMBL" id="MPN13436.1"/>
    </source>
</evidence>
<organism evidence="3">
    <name type="scientific">bioreactor metagenome</name>
    <dbReference type="NCBI Taxonomy" id="1076179"/>
    <lineage>
        <taxon>unclassified sequences</taxon>
        <taxon>metagenomes</taxon>
        <taxon>ecological metagenomes</taxon>
    </lineage>
</organism>
<feature type="transmembrane region" description="Helical" evidence="2">
    <location>
        <begin position="97"/>
        <end position="118"/>
    </location>
</feature>
<keyword evidence="2" id="KW-0812">Transmembrane</keyword>
<keyword evidence="2" id="KW-1133">Transmembrane helix</keyword>
<accession>A0A645FIH1</accession>